<comment type="caution">
    <text evidence="1">The sequence shown here is derived from an EMBL/GenBank/DDBJ whole genome shotgun (WGS) entry which is preliminary data.</text>
</comment>
<accession>A0ABV3Q4G6</accession>
<dbReference type="Proteomes" id="UP001556040">
    <property type="component" value="Unassembled WGS sequence"/>
</dbReference>
<keyword evidence="2" id="KW-1185">Reference proteome</keyword>
<dbReference type="EMBL" id="JBFMIA010000008">
    <property type="protein sequence ID" value="MEW9502232.1"/>
    <property type="molecule type" value="Genomic_DNA"/>
</dbReference>
<evidence type="ECO:0000313" key="2">
    <source>
        <dbReference type="Proteomes" id="UP001556040"/>
    </source>
</evidence>
<sequence>MKKSVVEVKEVKLERETEAETFFSLAELVISSDKKCLEIFQKIKKKATVTYS</sequence>
<dbReference type="RefSeq" id="WP_367779720.1">
    <property type="nucleotide sequence ID" value="NZ_JBFMIA010000008.1"/>
</dbReference>
<reference evidence="1 2" key="1">
    <citation type="journal article" date="1979" name="Int. J. Syst. Evol. Microbiol.">
        <title>Bacillus globisporus subsp. marinus subsp. nov.</title>
        <authorList>
            <person name="Liu H."/>
        </authorList>
    </citation>
    <scope>NUCLEOTIDE SEQUENCE [LARGE SCALE GENOMIC DNA]</scope>
    <source>
        <strain evidence="1 2">DSM 1297</strain>
    </source>
</reference>
<proteinExistence type="predicted"/>
<protein>
    <submittedName>
        <fullName evidence="1">Uncharacterized protein</fullName>
    </submittedName>
</protein>
<name>A0ABV3Q4G6_9BACL</name>
<evidence type="ECO:0000313" key="1">
    <source>
        <dbReference type="EMBL" id="MEW9502232.1"/>
    </source>
</evidence>
<gene>
    <name evidence="1" type="ORF">AB1471_10540</name>
</gene>
<organism evidence="1 2">
    <name type="scientific">Jeotgalibacillus marinus</name>
    <dbReference type="NCBI Taxonomy" id="86667"/>
    <lineage>
        <taxon>Bacteria</taxon>
        <taxon>Bacillati</taxon>
        <taxon>Bacillota</taxon>
        <taxon>Bacilli</taxon>
        <taxon>Bacillales</taxon>
        <taxon>Caryophanaceae</taxon>
        <taxon>Jeotgalibacillus</taxon>
    </lineage>
</organism>